<dbReference type="RefSeq" id="WP_144998054.1">
    <property type="nucleotide sequence ID" value="NZ_CP036281.1"/>
</dbReference>
<sequence length="152" mass="17276">MSAVTESVWIDAPQEEVFRKGSDLPHCEEWIEEIIRIELLTEGPVGTGTRWRETRMMFGKQSTEEMSITRFEPPQMYQAEAYNCGSQYITQIHFAAENGGTKVTSNFNCVPQTFFAKIMVCLTGWMMKGMLRKMLLKDMTDLKSAVEADAAS</sequence>
<dbReference type="KEGG" id="plon:Pla110_38820"/>
<dbReference type="AlphaFoldDB" id="A0A518CSC0"/>
<accession>A0A518CSC0</accession>
<organism evidence="1 2">
    <name type="scientific">Polystyrenella longa</name>
    <dbReference type="NCBI Taxonomy" id="2528007"/>
    <lineage>
        <taxon>Bacteria</taxon>
        <taxon>Pseudomonadati</taxon>
        <taxon>Planctomycetota</taxon>
        <taxon>Planctomycetia</taxon>
        <taxon>Planctomycetales</taxon>
        <taxon>Planctomycetaceae</taxon>
        <taxon>Polystyrenella</taxon>
    </lineage>
</organism>
<reference evidence="1 2" key="1">
    <citation type="submission" date="2019-02" db="EMBL/GenBank/DDBJ databases">
        <title>Deep-cultivation of Planctomycetes and their phenomic and genomic characterization uncovers novel biology.</title>
        <authorList>
            <person name="Wiegand S."/>
            <person name="Jogler M."/>
            <person name="Boedeker C."/>
            <person name="Pinto D."/>
            <person name="Vollmers J."/>
            <person name="Rivas-Marin E."/>
            <person name="Kohn T."/>
            <person name="Peeters S.H."/>
            <person name="Heuer A."/>
            <person name="Rast P."/>
            <person name="Oberbeckmann S."/>
            <person name="Bunk B."/>
            <person name="Jeske O."/>
            <person name="Meyerdierks A."/>
            <person name="Storesund J.E."/>
            <person name="Kallscheuer N."/>
            <person name="Luecker S."/>
            <person name="Lage O.M."/>
            <person name="Pohl T."/>
            <person name="Merkel B.J."/>
            <person name="Hornburger P."/>
            <person name="Mueller R.-W."/>
            <person name="Bruemmer F."/>
            <person name="Labrenz M."/>
            <person name="Spormann A.M."/>
            <person name="Op den Camp H."/>
            <person name="Overmann J."/>
            <person name="Amann R."/>
            <person name="Jetten M.S.M."/>
            <person name="Mascher T."/>
            <person name="Medema M.H."/>
            <person name="Devos D.P."/>
            <person name="Kaster A.-K."/>
            <person name="Ovreas L."/>
            <person name="Rohde M."/>
            <person name="Galperin M.Y."/>
            <person name="Jogler C."/>
        </authorList>
    </citation>
    <scope>NUCLEOTIDE SEQUENCE [LARGE SCALE GENOMIC DNA]</scope>
    <source>
        <strain evidence="1 2">Pla110</strain>
    </source>
</reference>
<dbReference type="InterPro" id="IPR019587">
    <property type="entry name" value="Polyketide_cyclase/dehydratase"/>
</dbReference>
<gene>
    <name evidence="1" type="ORF">Pla110_38820</name>
</gene>
<protein>
    <submittedName>
        <fullName evidence="1">Polyketide cyclase / dehydrase and lipid transport</fullName>
    </submittedName>
</protein>
<keyword evidence="2" id="KW-1185">Reference proteome</keyword>
<dbReference type="Proteomes" id="UP000317178">
    <property type="component" value="Chromosome"/>
</dbReference>
<dbReference type="Gene3D" id="3.30.530.20">
    <property type="match status" value="1"/>
</dbReference>
<dbReference type="OrthoDB" id="4773254at2"/>
<dbReference type="Pfam" id="PF10604">
    <property type="entry name" value="Polyketide_cyc2"/>
    <property type="match status" value="1"/>
</dbReference>
<name>A0A518CSC0_9PLAN</name>
<evidence type="ECO:0000313" key="2">
    <source>
        <dbReference type="Proteomes" id="UP000317178"/>
    </source>
</evidence>
<dbReference type="SUPFAM" id="SSF55961">
    <property type="entry name" value="Bet v1-like"/>
    <property type="match status" value="1"/>
</dbReference>
<dbReference type="InterPro" id="IPR023393">
    <property type="entry name" value="START-like_dom_sf"/>
</dbReference>
<proteinExistence type="predicted"/>
<evidence type="ECO:0000313" key="1">
    <source>
        <dbReference type="EMBL" id="QDU82127.1"/>
    </source>
</evidence>
<dbReference type="EMBL" id="CP036281">
    <property type="protein sequence ID" value="QDU82127.1"/>
    <property type="molecule type" value="Genomic_DNA"/>
</dbReference>